<keyword evidence="3" id="KW-1185">Reference proteome</keyword>
<organism evidence="2 3">
    <name type="scientific">Tanacetum coccineum</name>
    <dbReference type="NCBI Taxonomy" id="301880"/>
    <lineage>
        <taxon>Eukaryota</taxon>
        <taxon>Viridiplantae</taxon>
        <taxon>Streptophyta</taxon>
        <taxon>Embryophyta</taxon>
        <taxon>Tracheophyta</taxon>
        <taxon>Spermatophyta</taxon>
        <taxon>Magnoliopsida</taxon>
        <taxon>eudicotyledons</taxon>
        <taxon>Gunneridae</taxon>
        <taxon>Pentapetalae</taxon>
        <taxon>asterids</taxon>
        <taxon>campanulids</taxon>
        <taxon>Asterales</taxon>
        <taxon>Asteraceae</taxon>
        <taxon>Asteroideae</taxon>
        <taxon>Anthemideae</taxon>
        <taxon>Anthemidinae</taxon>
        <taxon>Tanacetum</taxon>
    </lineage>
</organism>
<feature type="compositionally biased region" description="Basic and acidic residues" evidence="1">
    <location>
        <begin position="85"/>
        <end position="95"/>
    </location>
</feature>
<sequence>MDNPNITMGEYIRLQEEKALSRAIVLDNTLTSDASISCGPTVSPLNDNEIDFRISFDESDDEDYTVVYDENSFSNKIISVNNLKTDSENDNDKVKMPSFPSPEPEPQATILTQAFQTMTAQDPSWNMDTGASSHLADNTACASWRAKTKCACCVGGEIQTTPAFDFICASLESILAIEDTWERERSGFAEEKVWGDIPVVTGFWGGKEDFLGELAVWSPEDV</sequence>
<name>A0ABQ4XJ49_9ASTR</name>
<feature type="region of interest" description="Disordered" evidence="1">
    <location>
        <begin position="84"/>
        <end position="105"/>
    </location>
</feature>
<dbReference type="EMBL" id="BQNB010009568">
    <property type="protein sequence ID" value="GJS65306.1"/>
    <property type="molecule type" value="Genomic_DNA"/>
</dbReference>
<evidence type="ECO:0000313" key="3">
    <source>
        <dbReference type="Proteomes" id="UP001151760"/>
    </source>
</evidence>
<gene>
    <name evidence="2" type="ORF">Tco_0679870</name>
</gene>
<accession>A0ABQ4XJ49</accession>
<reference evidence="2" key="1">
    <citation type="journal article" date="2022" name="Int. J. Mol. Sci.">
        <title>Draft Genome of Tanacetum Coccineum: Genomic Comparison of Closely Related Tanacetum-Family Plants.</title>
        <authorList>
            <person name="Yamashiro T."/>
            <person name="Shiraishi A."/>
            <person name="Nakayama K."/>
            <person name="Satake H."/>
        </authorList>
    </citation>
    <scope>NUCLEOTIDE SEQUENCE</scope>
</reference>
<evidence type="ECO:0000313" key="2">
    <source>
        <dbReference type="EMBL" id="GJS65306.1"/>
    </source>
</evidence>
<reference evidence="2" key="2">
    <citation type="submission" date="2022-01" db="EMBL/GenBank/DDBJ databases">
        <authorList>
            <person name="Yamashiro T."/>
            <person name="Shiraishi A."/>
            <person name="Satake H."/>
            <person name="Nakayama K."/>
        </authorList>
    </citation>
    <scope>NUCLEOTIDE SEQUENCE</scope>
</reference>
<evidence type="ECO:0000256" key="1">
    <source>
        <dbReference type="SAM" id="MobiDB-lite"/>
    </source>
</evidence>
<protein>
    <submittedName>
        <fullName evidence="2">Uncharacterized protein</fullName>
    </submittedName>
</protein>
<dbReference type="Proteomes" id="UP001151760">
    <property type="component" value="Unassembled WGS sequence"/>
</dbReference>
<comment type="caution">
    <text evidence="2">The sequence shown here is derived from an EMBL/GenBank/DDBJ whole genome shotgun (WGS) entry which is preliminary data.</text>
</comment>
<proteinExistence type="predicted"/>